<dbReference type="PANTHER" id="PTHR33371">
    <property type="entry name" value="INTERMEMBRANE PHOSPHOLIPID TRANSPORT SYSTEM BINDING PROTEIN MLAD-RELATED"/>
    <property type="match status" value="1"/>
</dbReference>
<dbReference type="EMBL" id="CP014674">
    <property type="protein sequence ID" value="AOX16010.1"/>
    <property type="molecule type" value="Genomic_DNA"/>
</dbReference>
<gene>
    <name evidence="1" type="ORF">A0U89_01390</name>
</gene>
<reference evidence="1 2" key="1">
    <citation type="journal article" date="2016" name="Microb. Cell Fact.">
        <title>Dissection of exopolysaccharide biosynthesis in Kozakia baliensis.</title>
        <authorList>
            <person name="Brandt J.U."/>
            <person name="Jakob F."/>
            <person name="Behr J."/>
            <person name="Geissler A.J."/>
            <person name="Vogel R.F."/>
        </authorList>
    </citation>
    <scope>NUCLEOTIDE SEQUENCE [LARGE SCALE GENOMIC DNA]</scope>
    <source>
        <strain evidence="1 2">DSM 14400</strain>
    </source>
</reference>
<dbReference type="OrthoDB" id="9806984at2"/>
<evidence type="ECO:0000313" key="1">
    <source>
        <dbReference type="EMBL" id="AOX16010.1"/>
    </source>
</evidence>
<protein>
    <submittedName>
        <fullName evidence="1">Paraquat-inducible protein B</fullName>
    </submittedName>
</protein>
<dbReference type="AlphaFoldDB" id="A0A1D8UQV3"/>
<dbReference type="KEGG" id="kba:A0U89_01390"/>
<dbReference type="STRING" id="153496.A0U89_01390"/>
<sequence>MNKQALVGAFVLGGVGLLVAAFVFFGSFHPFTRTQKAVMVFRGATSGLAVGAPVTFRGVQVGSVDRVAIEYDPRSRDAYIPVYVTMRPDNITLAKDHGTAKLPSVEELVAQGLRAEMNLKSFVTGTSEIDLDFAPTSPATLHPDIVSGVEIPTKQSPIQAITQNVTQLPIKEIGDNANAALLAVRELADKLDRDMPPLVQSIRETSDHSREMVDSAHETIEKLQPELTRTLQNVDRLAATGSQQLDARGRELHSLLTDANATIVKAGRSLDNVSSMTSPRSAERANLESSLRDIAAAASALRGFANDVERNPQLLLMGRRP</sequence>
<evidence type="ECO:0000313" key="2">
    <source>
        <dbReference type="Proteomes" id="UP000179145"/>
    </source>
</evidence>
<proteinExistence type="predicted"/>
<dbReference type="eggNOG" id="COG1463">
    <property type="taxonomic scope" value="Bacteria"/>
</dbReference>
<dbReference type="InterPro" id="IPR003399">
    <property type="entry name" value="Mce/MlaD"/>
</dbReference>
<accession>A0A1D8UQV3</accession>
<dbReference type="PANTHER" id="PTHR33371:SF4">
    <property type="entry name" value="INTERMEMBRANE PHOSPHOLIPID TRANSPORT SYSTEM BINDING PROTEIN MLAD"/>
    <property type="match status" value="1"/>
</dbReference>
<dbReference type="Pfam" id="PF02470">
    <property type="entry name" value="MlaD"/>
    <property type="match status" value="1"/>
</dbReference>
<keyword evidence="2" id="KW-1185">Reference proteome</keyword>
<organism evidence="1 2">
    <name type="scientific">Kozakia baliensis</name>
    <dbReference type="NCBI Taxonomy" id="153496"/>
    <lineage>
        <taxon>Bacteria</taxon>
        <taxon>Pseudomonadati</taxon>
        <taxon>Pseudomonadota</taxon>
        <taxon>Alphaproteobacteria</taxon>
        <taxon>Acetobacterales</taxon>
        <taxon>Acetobacteraceae</taxon>
        <taxon>Kozakia</taxon>
    </lineage>
</organism>
<dbReference type="Proteomes" id="UP000179145">
    <property type="component" value="Chromosome"/>
</dbReference>
<dbReference type="InterPro" id="IPR052336">
    <property type="entry name" value="MlaD_Phospholipid_Transporter"/>
</dbReference>
<dbReference type="RefSeq" id="WP_070401844.1">
    <property type="nucleotide sequence ID" value="NZ_BJVW01000004.1"/>
</dbReference>
<name>A0A1D8UQV3_9PROT</name>